<keyword evidence="3" id="KW-1185">Reference proteome</keyword>
<evidence type="ECO:0000256" key="1">
    <source>
        <dbReference type="SAM" id="SignalP"/>
    </source>
</evidence>
<organism evidence="2 3">
    <name type="scientific">Anopheles farauti</name>
    <dbReference type="NCBI Taxonomy" id="69004"/>
    <lineage>
        <taxon>Eukaryota</taxon>
        <taxon>Metazoa</taxon>
        <taxon>Ecdysozoa</taxon>
        <taxon>Arthropoda</taxon>
        <taxon>Hexapoda</taxon>
        <taxon>Insecta</taxon>
        <taxon>Pterygota</taxon>
        <taxon>Neoptera</taxon>
        <taxon>Endopterygota</taxon>
        <taxon>Diptera</taxon>
        <taxon>Nematocera</taxon>
        <taxon>Culicoidea</taxon>
        <taxon>Culicidae</taxon>
        <taxon>Anophelinae</taxon>
        <taxon>Anopheles</taxon>
    </lineage>
</organism>
<feature type="chain" id="PRO_5008133486" description="N-acetyltransferase domain-containing protein" evidence="1">
    <location>
        <begin position="30"/>
        <end position="287"/>
    </location>
</feature>
<dbReference type="VEuPathDB" id="VectorBase:AFAF017302"/>
<reference evidence="3" key="1">
    <citation type="submission" date="2014-01" db="EMBL/GenBank/DDBJ databases">
        <title>The Genome Sequence of Anopheles farauti FAR1 (V2).</title>
        <authorList>
            <consortium name="The Broad Institute Genomics Platform"/>
            <person name="Neafsey D.E."/>
            <person name="Besansky N."/>
            <person name="Howell P."/>
            <person name="Walton C."/>
            <person name="Young S.K."/>
            <person name="Zeng Q."/>
            <person name="Gargeya S."/>
            <person name="Fitzgerald M."/>
            <person name="Haas B."/>
            <person name="Abouelleil A."/>
            <person name="Allen A.W."/>
            <person name="Alvarado L."/>
            <person name="Arachchi H.M."/>
            <person name="Berlin A.M."/>
            <person name="Chapman S.B."/>
            <person name="Gainer-Dewar J."/>
            <person name="Goldberg J."/>
            <person name="Griggs A."/>
            <person name="Gujja S."/>
            <person name="Hansen M."/>
            <person name="Howarth C."/>
            <person name="Imamovic A."/>
            <person name="Ireland A."/>
            <person name="Larimer J."/>
            <person name="McCowan C."/>
            <person name="Murphy C."/>
            <person name="Pearson M."/>
            <person name="Poon T.W."/>
            <person name="Priest M."/>
            <person name="Roberts A."/>
            <person name="Saif S."/>
            <person name="Shea T."/>
            <person name="Sisk P."/>
            <person name="Sykes S."/>
            <person name="Wortman J."/>
            <person name="Nusbaum C."/>
            <person name="Birren B."/>
        </authorList>
    </citation>
    <scope>NUCLEOTIDE SEQUENCE [LARGE SCALE GENOMIC DNA]</scope>
    <source>
        <strain evidence="3">FAR1</strain>
    </source>
</reference>
<feature type="signal peptide" evidence="1">
    <location>
        <begin position="1"/>
        <end position="29"/>
    </location>
</feature>
<evidence type="ECO:0000313" key="2">
    <source>
        <dbReference type="EnsemblMetazoa" id="AFAF017302-PA"/>
    </source>
</evidence>
<dbReference type="SUPFAM" id="SSF55729">
    <property type="entry name" value="Acyl-CoA N-acyltransferases (Nat)"/>
    <property type="match status" value="1"/>
</dbReference>
<evidence type="ECO:0000313" key="3">
    <source>
        <dbReference type="Proteomes" id="UP000075886"/>
    </source>
</evidence>
<sequence length="287" mass="32301">MPLHHRWMQNIHSFAAVLLLSRLKSPVTNWPIVARPHRRTLSAAPACPYHVRLARPADGPEIVRFVEWNLLPREPLLRALNVGAIERCRAQLLDEIRRVLRESVTLLAEKTHPEPPEKGPPPIVGVALNRRSWSGDGKRLADRADRTQHGPLRKLLYIWSIVAAEPNLHQHFCTRCLFEIAFLIINSDAEMRQGVGLHLTRHSLELARALGYHYARMNCTCEDSSRIASNAGLECRWTVAYHHLVDGSNHPVVQPEPPHTHIKVHATALPPIGTHPSHCIKSSNAGN</sequence>
<accession>A0A182QUS6</accession>
<dbReference type="InterPro" id="IPR016181">
    <property type="entry name" value="Acyl_CoA_acyltransferase"/>
</dbReference>
<dbReference type="EnsemblMetazoa" id="AFAF017302-RA">
    <property type="protein sequence ID" value="AFAF017302-PA"/>
    <property type="gene ID" value="AFAF017302"/>
</dbReference>
<name>A0A182QUS6_9DIPT</name>
<evidence type="ECO:0008006" key="4">
    <source>
        <dbReference type="Google" id="ProtNLM"/>
    </source>
</evidence>
<keyword evidence="1" id="KW-0732">Signal</keyword>
<protein>
    <recommendedName>
        <fullName evidence="4">N-acetyltransferase domain-containing protein</fullName>
    </recommendedName>
</protein>
<dbReference type="AlphaFoldDB" id="A0A182QUS6"/>
<proteinExistence type="predicted"/>
<dbReference type="STRING" id="69004.A0A182QUS6"/>
<dbReference type="EMBL" id="AXCN02001809">
    <property type="status" value="NOT_ANNOTATED_CDS"/>
    <property type="molecule type" value="Genomic_DNA"/>
</dbReference>
<dbReference type="Proteomes" id="UP000075886">
    <property type="component" value="Unassembled WGS sequence"/>
</dbReference>
<reference evidence="2" key="2">
    <citation type="submission" date="2020-05" db="UniProtKB">
        <authorList>
            <consortium name="EnsemblMetazoa"/>
        </authorList>
    </citation>
    <scope>IDENTIFICATION</scope>
    <source>
        <strain evidence="2">FAR1</strain>
    </source>
</reference>
<dbReference type="Gene3D" id="3.40.630.30">
    <property type="match status" value="1"/>
</dbReference>